<evidence type="ECO:0008006" key="4">
    <source>
        <dbReference type="Google" id="ProtNLM"/>
    </source>
</evidence>
<evidence type="ECO:0000256" key="1">
    <source>
        <dbReference type="SAM" id="Phobius"/>
    </source>
</evidence>
<keyword evidence="1" id="KW-1133">Transmembrane helix</keyword>
<organism evidence="2 3">
    <name type="scientific">Mucilaginibacter litoreus</name>
    <dbReference type="NCBI Taxonomy" id="1048221"/>
    <lineage>
        <taxon>Bacteria</taxon>
        <taxon>Pseudomonadati</taxon>
        <taxon>Bacteroidota</taxon>
        <taxon>Sphingobacteriia</taxon>
        <taxon>Sphingobacteriales</taxon>
        <taxon>Sphingobacteriaceae</taxon>
        <taxon>Mucilaginibacter</taxon>
    </lineage>
</organism>
<evidence type="ECO:0000313" key="3">
    <source>
        <dbReference type="Proteomes" id="UP001597010"/>
    </source>
</evidence>
<keyword evidence="1" id="KW-0812">Transmembrane</keyword>
<name>A0ABW3AVC2_9SPHI</name>
<dbReference type="EMBL" id="JBHTHZ010000011">
    <property type="protein sequence ID" value="MFD0794406.1"/>
    <property type="molecule type" value="Genomic_DNA"/>
</dbReference>
<dbReference type="PROSITE" id="PS51257">
    <property type="entry name" value="PROKAR_LIPOPROTEIN"/>
    <property type="match status" value="1"/>
</dbReference>
<protein>
    <recommendedName>
        <fullName evidence="4">Phosphatidate cytidylyltransferase</fullName>
    </recommendedName>
</protein>
<proteinExistence type="predicted"/>
<feature type="transmembrane region" description="Helical" evidence="1">
    <location>
        <begin position="29"/>
        <end position="48"/>
    </location>
</feature>
<keyword evidence="3" id="KW-1185">Reference proteome</keyword>
<comment type="caution">
    <text evidence="2">The sequence shown here is derived from an EMBL/GenBank/DDBJ whole genome shotgun (WGS) entry which is preliminary data.</text>
</comment>
<sequence length="55" mass="5878">MKKINILLLALTVFAFSGCEVVGGIFKAGAAVGIISVVVVILLIWWLISSFRGRS</sequence>
<keyword evidence="1" id="KW-0472">Membrane</keyword>
<gene>
    <name evidence="2" type="ORF">ACFQZX_12330</name>
</gene>
<dbReference type="RefSeq" id="WP_377115698.1">
    <property type="nucleotide sequence ID" value="NZ_JBHTHZ010000011.1"/>
</dbReference>
<reference evidence="3" key="1">
    <citation type="journal article" date="2019" name="Int. J. Syst. Evol. Microbiol.">
        <title>The Global Catalogue of Microorganisms (GCM) 10K type strain sequencing project: providing services to taxonomists for standard genome sequencing and annotation.</title>
        <authorList>
            <consortium name="The Broad Institute Genomics Platform"/>
            <consortium name="The Broad Institute Genome Sequencing Center for Infectious Disease"/>
            <person name="Wu L."/>
            <person name="Ma J."/>
        </authorList>
    </citation>
    <scope>NUCLEOTIDE SEQUENCE [LARGE SCALE GENOMIC DNA]</scope>
    <source>
        <strain evidence="3">CCUG 61484</strain>
    </source>
</reference>
<evidence type="ECO:0000313" key="2">
    <source>
        <dbReference type="EMBL" id="MFD0794406.1"/>
    </source>
</evidence>
<accession>A0ABW3AVC2</accession>
<dbReference type="Proteomes" id="UP001597010">
    <property type="component" value="Unassembled WGS sequence"/>
</dbReference>